<feature type="region of interest" description="Disordered" evidence="6">
    <location>
        <begin position="1"/>
        <end position="114"/>
    </location>
</feature>
<protein>
    <recommendedName>
        <fullName evidence="7">Zn(2)-C6 fungal-type domain-containing protein</fullName>
    </recommendedName>
</protein>
<keyword evidence="3" id="KW-0805">Transcription regulation</keyword>
<evidence type="ECO:0000313" key="8">
    <source>
        <dbReference type="EMBL" id="OJT03182.1"/>
    </source>
</evidence>
<dbReference type="PANTHER" id="PTHR47338:SF5">
    <property type="entry name" value="ZN(II)2CYS6 TRANSCRIPTION FACTOR (EUROFUNG)"/>
    <property type="match status" value="1"/>
</dbReference>
<dbReference type="PROSITE" id="PS50048">
    <property type="entry name" value="ZN2_CY6_FUNGAL_2"/>
    <property type="match status" value="1"/>
</dbReference>
<dbReference type="Gene3D" id="4.10.240.10">
    <property type="entry name" value="Zn(2)-C6 fungal-type DNA-binding domain"/>
    <property type="match status" value="1"/>
</dbReference>
<sequence>MKSGIPSLLPVDDASSRAPSAEDISTDIHPLIERTDAPDTSSLSGSRRKHNVTSPTPAQSSSSVNSPQHPAATSRTPSFNADGETSSSRASQEPSSSKKSRVQLAADQPLTTHGKPRERVYVACSQCRNRKVRCDGGKPECFNCSHRTDANLEPCSYDPTPRRRGKDRTAGSRKLAPYISKKTRTTRSRLEEEAKRNKPPQPGPSQEPGLARQSGPGITRDSTPLQIVPSFLVEGSSAVLVDSHLPQPSSGSVRSAPPLIPGPVPVPSVELQVQQQGRRSARIVRVPLPSHVVPSHNESVSDTVLLQLPQYGLASHRYAAVDDDDYAQDDDVVYIATEPSVQFTRETWWDALLAVYAVPPDRPDLMPTLTVDVRNKTSERIAADLRFLFQASLHWLSFINIPRFFSSLFNPVTRQTIQPSLILAALGLATFLQSSELELGAKGREKALRLIDQARASFDASVNSGWIDVGLVQAAWLLAFFEIQAHPKLSGNRTLGSMATLDALVRCLSLTTLDVDDPRATVFTPRVVPIVVSDTPPITPPVPMLDLWASGVDPHADALHTLGSTGTDVPPGTWRCGCEKYSLGYHWPLVRDLAPQWSEMPMWPKNMSPGELLKEECRRLAWSSVMLAATHTTKSTAGTDWETQHLWIKDPSNFALLFPGENVAPPGASVASSKDSVWALYMRTLLLWHSSLRMRCDLNFTDADRAQYAMSAWLEIDTIESMLDRHTCMATTGFMVQMRDTLFK</sequence>
<dbReference type="Pfam" id="PF00172">
    <property type="entry name" value="Zn_clus"/>
    <property type="match status" value="1"/>
</dbReference>
<evidence type="ECO:0000256" key="4">
    <source>
        <dbReference type="ARBA" id="ARBA00023163"/>
    </source>
</evidence>
<dbReference type="SUPFAM" id="SSF57701">
    <property type="entry name" value="Zn2/Cys6 DNA-binding domain"/>
    <property type="match status" value="1"/>
</dbReference>
<dbReference type="GO" id="GO:0005634">
    <property type="term" value="C:nucleus"/>
    <property type="evidence" value="ECO:0007669"/>
    <property type="project" value="UniProtKB-SubCell"/>
</dbReference>
<dbReference type="GO" id="GO:0000981">
    <property type="term" value="F:DNA-binding transcription factor activity, RNA polymerase II-specific"/>
    <property type="evidence" value="ECO:0007669"/>
    <property type="project" value="InterPro"/>
</dbReference>
<feature type="domain" description="Zn(2)-C6 fungal-type" evidence="7">
    <location>
        <begin position="123"/>
        <end position="157"/>
    </location>
</feature>
<dbReference type="OMA" id="MPMWPKN"/>
<keyword evidence="9" id="KW-1185">Reference proteome</keyword>
<feature type="region of interest" description="Disordered" evidence="6">
    <location>
        <begin position="152"/>
        <end position="223"/>
    </location>
</feature>
<evidence type="ECO:0000259" key="7">
    <source>
        <dbReference type="PROSITE" id="PS50048"/>
    </source>
</evidence>
<dbReference type="CDD" id="cd00067">
    <property type="entry name" value="GAL4"/>
    <property type="match status" value="1"/>
</dbReference>
<dbReference type="GO" id="GO:0008270">
    <property type="term" value="F:zinc ion binding"/>
    <property type="evidence" value="ECO:0007669"/>
    <property type="project" value="InterPro"/>
</dbReference>
<dbReference type="InterPro" id="IPR001138">
    <property type="entry name" value="Zn2Cys6_DnaBD"/>
</dbReference>
<dbReference type="InterPro" id="IPR050815">
    <property type="entry name" value="TF_fung"/>
</dbReference>
<dbReference type="Proteomes" id="UP000184267">
    <property type="component" value="Unassembled WGS sequence"/>
</dbReference>
<organism evidence="8 9">
    <name type="scientific">Trametes pubescens</name>
    <name type="common">White-rot fungus</name>
    <dbReference type="NCBI Taxonomy" id="154538"/>
    <lineage>
        <taxon>Eukaryota</taxon>
        <taxon>Fungi</taxon>
        <taxon>Dikarya</taxon>
        <taxon>Basidiomycota</taxon>
        <taxon>Agaricomycotina</taxon>
        <taxon>Agaricomycetes</taxon>
        <taxon>Polyporales</taxon>
        <taxon>Polyporaceae</taxon>
        <taxon>Trametes</taxon>
    </lineage>
</organism>
<gene>
    <name evidence="8" type="ORF">TRAPUB_6230</name>
</gene>
<evidence type="ECO:0000313" key="9">
    <source>
        <dbReference type="Proteomes" id="UP000184267"/>
    </source>
</evidence>
<evidence type="ECO:0000256" key="1">
    <source>
        <dbReference type="ARBA" id="ARBA00004123"/>
    </source>
</evidence>
<dbReference type="InterPro" id="IPR036864">
    <property type="entry name" value="Zn2-C6_fun-type_DNA-bd_sf"/>
</dbReference>
<comment type="caution">
    <text evidence="8">The sequence shown here is derived from an EMBL/GenBank/DDBJ whole genome shotgun (WGS) entry which is preliminary data.</text>
</comment>
<dbReference type="PANTHER" id="PTHR47338">
    <property type="entry name" value="ZN(II)2CYS6 TRANSCRIPTION FACTOR (EUROFUNG)-RELATED"/>
    <property type="match status" value="1"/>
</dbReference>
<dbReference type="AlphaFoldDB" id="A0A1M2V6H4"/>
<proteinExistence type="predicted"/>
<feature type="compositionally biased region" description="Low complexity" evidence="6">
    <location>
        <begin position="86"/>
        <end position="97"/>
    </location>
</feature>
<dbReference type="STRING" id="154538.A0A1M2V6H4"/>
<accession>A0A1M2V6H4</accession>
<dbReference type="EMBL" id="MNAD01001626">
    <property type="protein sequence ID" value="OJT03182.1"/>
    <property type="molecule type" value="Genomic_DNA"/>
</dbReference>
<comment type="subcellular location">
    <subcellularLocation>
        <location evidence="1">Nucleus</location>
    </subcellularLocation>
</comment>
<evidence type="ECO:0000256" key="6">
    <source>
        <dbReference type="SAM" id="MobiDB-lite"/>
    </source>
</evidence>
<evidence type="ECO:0000256" key="5">
    <source>
        <dbReference type="ARBA" id="ARBA00023242"/>
    </source>
</evidence>
<feature type="compositionally biased region" description="Polar residues" evidence="6">
    <location>
        <begin position="52"/>
        <end position="85"/>
    </location>
</feature>
<dbReference type="OrthoDB" id="2123952at2759"/>
<keyword evidence="4" id="KW-0804">Transcription</keyword>
<keyword evidence="2" id="KW-0479">Metal-binding</keyword>
<name>A0A1M2V6H4_TRAPU</name>
<dbReference type="SMART" id="SM00066">
    <property type="entry name" value="GAL4"/>
    <property type="match status" value="1"/>
</dbReference>
<evidence type="ECO:0000256" key="3">
    <source>
        <dbReference type="ARBA" id="ARBA00023015"/>
    </source>
</evidence>
<evidence type="ECO:0000256" key="2">
    <source>
        <dbReference type="ARBA" id="ARBA00022723"/>
    </source>
</evidence>
<reference evidence="8 9" key="1">
    <citation type="submission" date="2016-10" db="EMBL/GenBank/DDBJ databases">
        <title>Genome sequence of the basidiomycete white-rot fungus Trametes pubescens.</title>
        <authorList>
            <person name="Makela M.R."/>
            <person name="Granchi Z."/>
            <person name="Peng M."/>
            <person name="De Vries R.P."/>
            <person name="Grigoriev I."/>
            <person name="Riley R."/>
            <person name="Hilden K."/>
        </authorList>
    </citation>
    <scope>NUCLEOTIDE SEQUENCE [LARGE SCALE GENOMIC DNA]</scope>
    <source>
        <strain evidence="8 9">FBCC735</strain>
    </source>
</reference>
<keyword evidence="5" id="KW-0539">Nucleus</keyword>